<dbReference type="EMBL" id="LAZR01001927">
    <property type="protein sequence ID" value="KKN37024.1"/>
    <property type="molecule type" value="Genomic_DNA"/>
</dbReference>
<evidence type="ECO:0000313" key="1">
    <source>
        <dbReference type="EMBL" id="KKN37024.1"/>
    </source>
</evidence>
<gene>
    <name evidence="1" type="ORF">LCGC14_0767840</name>
</gene>
<protein>
    <submittedName>
        <fullName evidence="1">Uncharacterized protein</fullName>
    </submittedName>
</protein>
<comment type="caution">
    <text evidence="1">The sequence shown here is derived from an EMBL/GenBank/DDBJ whole genome shotgun (WGS) entry which is preliminary data.</text>
</comment>
<reference evidence="1" key="1">
    <citation type="journal article" date="2015" name="Nature">
        <title>Complex archaea that bridge the gap between prokaryotes and eukaryotes.</title>
        <authorList>
            <person name="Spang A."/>
            <person name="Saw J.H."/>
            <person name="Jorgensen S.L."/>
            <person name="Zaremba-Niedzwiedzka K."/>
            <person name="Martijn J."/>
            <person name="Lind A.E."/>
            <person name="van Eijk R."/>
            <person name="Schleper C."/>
            <person name="Guy L."/>
            <person name="Ettema T.J."/>
        </authorList>
    </citation>
    <scope>NUCLEOTIDE SEQUENCE</scope>
</reference>
<dbReference type="AlphaFoldDB" id="A0A0F9Q3F0"/>
<proteinExistence type="predicted"/>
<sequence>MIKLCQRHFKELETRWGSVDAIKQSYGAYTIVDPKDCEALACLREKRFAHCPHCGERVRVLLQAN</sequence>
<organism evidence="1">
    <name type="scientific">marine sediment metagenome</name>
    <dbReference type="NCBI Taxonomy" id="412755"/>
    <lineage>
        <taxon>unclassified sequences</taxon>
        <taxon>metagenomes</taxon>
        <taxon>ecological metagenomes</taxon>
    </lineage>
</organism>
<name>A0A0F9Q3F0_9ZZZZ</name>
<accession>A0A0F9Q3F0</accession>